<feature type="domain" description="UspA" evidence="2">
    <location>
        <begin position="6"/>
        <end position="144"/>
    </location>
</feature>
<reference evidence="3 4" key="1">
    <citation type="submission" date="2016-11" db="EMBL/GenBank/DDBJ databases">
        <authorList>
            <person name="Jaros S."/>
            <person name="Januszkiewicz K."/>
            <person name="Wedrychowicz H."/>
        </authorList>
    </citation>
    <scope>NUCLEOTIDE SEQUENCE [LARGE SCALE GENOMIC DNA]</scope>
    <source>
        <strain evidence="3 4">DSM 21986</strain>
    </source>
</reference>
<proteinExistence type="inferred from homology"/>
<evidence type="ECO:0000256" key="1">
    <source>
        <dbReference type="ARBA" id="ARBA00008791"/>
    </source>
</evidence>
<organism evidence="3 4">
    <name type="scientific">Fodinibius roseus</name>
    <dbReference type="NCBI Taxonomy" id="1194090"/>
    <lineage>
        <taxon>Bacteria</taxon>
        <taxon>Pseudomonadati</taxon>
        <taxon>Balneolota</taxon>
        <taxon>Balneolia</taxon>
        <taxon>Balneolales</taxon>
        <taxon>Balneolaceae</taxon>
        <taxon>Fodinibius</taxon>
    </lineage>
</organism>
<evidence type="ECO:0000313" key="4">
    <source>
        <dbReference type="Proteomes" id="UP000184041"/>
    </source>
</evidence>
<protein>
    <submittedName>
        <fullName evidence="3">Nucleotide-binding universal stress protein, UspA family</fullName>
    </submittedName>
</protein>
<sequence>MDATINNILFPTDFSDNARHALPFALKIAKRIGATVHILHAIEEPYDFAPMDEEIKEGVTKKVRRLFDKIIREIEKEGIYSDIPVETHIRTGRAINAILETDQSFGADLIVMGTKGRSGLKRIFIGSTTADVVEASAIPVLAIPENAPITDFNQILFTTDYHDGDLKALQYVVELAKRYKARIKVFHTTLESNLKTECMFYGFRELVKEKISYEPIDFEEEKSITFFEGVANQIERYPISLVVMIRYVKPLSLIGPKKQSRDMSYYIQAPLLVLPGKTNNN</sequence>
<dbReference type="SUPFAM" id="SSF52402">
    <property type="entry name" value="Adenine nucleotide alpha hydrolases-like"/>
    <property type="match status" value="2"/>
</dbReference>
<dbReference type="InterPro" id="IPR006016">
    <property type="entry name" value="UspA"/>
</dbReference>
<dbReference type="RefSeq" id="WP_073060076.1">
    <property type="nucleotide sequence ID" value="NZ_FQUS01000004.1"/>
</dbReference>
<dbReference type="PANTHER" id="PTHR46268:SF22">
    <property type="entry name" value="SENSOR PROTEIN KDPD-RELATED"/>
    <property type="match status" value="1"/>
</dbReference>
<gene>
    <name evidence="3" type="ORF">SAMN05443144_10479</name>
</gene>
<dbReference type="AlphaFoldDB" id="A0A1M4XBB1"/>
<comment type="similarity">
    <text evidence="1">Belongs to the universal stress protein A family.</text>
</comment>
<dbReference type="CDD" id="cd00293">
    <property type="entry name" value="USP-like"/>
    <property type="match status" value="1"/>
</dbReference>
<dbReference type="Gene3D" id="3.40.50.620">
    <property type="entry name" value="HUPs"/>
    <property type="match status" value="2"/>
</dbReference>
<dbReference type="Pfam" id="PF00582">
    <property type="entry name" value="Usp"/>
    <property type="match status" value="1"/>
</dbReference>
<dbReference type="PANTHER" id="PTHR46268">
    <property type="entry name" value="STRESS RESPONSE PROTEIN NHAX"/>
    <property type="match status" value="1"/>
</dbReference>
<dbReference type="OrthoDB" id="9788959at2"/>
<dbReference type="EMBL" id="FQUS01000004">
    <property type="protein sequence ID" value="SHE90690.1"/>
    <property type="molecule type" value="Genomic_DNA"/>
</dbReference>
<dbReference type="Proteomes" id="UP000184041">
    <property type="component" value="Unassembled WGS sequence"/>
</dbReference>
<evidence type="ECO:0000259" key="2">
    <source>
        <dbReference type="Pfam" id="PF00582"/>
    </source>
</evidence>
<dbReference type="PRINTS" id="PR01438">
    <property type="entry name" value="UNVRSLSTRESS"/>
</dbReference>
<dbReference type="STRING" id="1194090.SAMN05443144_10479"/>
<dbReference type="InterPro" id="IPR006015">
    <property type="entry name" value="Universal_stress_UspA"/>
</dbReference>
<evidence type="ECO:0000313" key="3">
    <source>
        <dbReference type="EMBL" id="SHE90690.1"/>
    </source>
</evidence>
<name>A0A1M4XBB1_9BACT</name>
<dbReference type="InterPro" id="IPR014729">
    <property type="entry name" value="Rossmann-like_a/b/a_fold"/>
</dbReference>
<accession>A0A1M4XBB1</accession>
<keyword evidence="4" id="KW-1185">Reference proteome</keyword>